<dbReference type="GeneID" id="9941469"/>
<proteinExistence type="predicted"/>
<evidence type="ECO:0000313" key="1">
    <source>
        <dbReference type="EMBL" id="EFO24416.1"/>
    </source>
</evidence>
<sequence length="117" mass="13812">MKDEMTEKRKQRVISVSGRMMFIEGQVGIDRKHYMIGILGNGNDENFDSKRILDSIAKSRKFKRNKRGILNKPSSDRIFQPKKPLKQLLKNTIKQMRIQQDISRKKELPQELPQQQM</sequence>
<dbReference type="EMBL" id="JH712171">
    <property type="protein sequence ID" value="EFO24416.1"/>
    <property type="molecule type" value="Genomic_DNA"/>
</dbReference>
<dbReference type="AlphaFoldDB" id="A0A1S0U2U3"/>
<dbReference type="CTD" id="9941469"/>
<organism evidence="1">
    <name type="scientific">Loa loa</name>
    <name type="common">Eye worm</name>
    <name type="synonym">Filaria loa</name>
    <dbReference type="NCBI Taxonomy" id="7209"/>
    <lineage>
        <taxon>Eukaryota</taxon>
        <taxon>Metazoa</taxon>
        <taxon>Ecdysozoa</taxon>
        <taxon>Nematoda</taxon>
        <taxon>Chromadorea</taxon>
        <taxon>Rhabditida</taxon>
        <taxon>Spirurina</taxon>
        <taxon>Spiruromorpha</taxon>
        <taxon>Filarioidea</taxon>
        <taxon>Onchocercidae</taxon>
        <taxon>Loa</taxon>
    </lineage>
</organism>
<dbReference type="RefSeq" id="XP_003139653.1">
    <property type="nucleotide sequence ID" value="XM_003139605.1"/>
</dbReference>
<protein>
    <submittedName>
        <fullName evidence="1">Uncharacterized protein</fullName>
    </submittedName>
</protein>
<accession>A0A1S0U2U3</accession>
<dbReference type="InParanoid" id="A0A1S0U2U3"/>
<gene>
    <name evidence="1" type="ORF">LOAG_04068</name>
</gene>
<name>A0A1S0U2U3_LOALO</name>
<reference evidence="1" key="1">
    <citation type="submission" date="2012-04" db="EMBL/GenBank/DDBJ databases">
        <title>The Genome Sequence of Loa loa.</title>
        <authorList>
            <consortium name="The Broad Institute Genome Sequencing Platform"/>
            <consortium name="Broad Institute Genome Sequencing Center for Infectious Disease"/>
            <person name="Nutman T.B."/>
            <person name="Fink D.L."/>
            <person name="Russ C."/>
            <person name="Young S."/>
            <person name="Zeng Q."/>
            <person name="Gargeya S."/>
            <person name="Alvarado L."/>
            <person name="Berlin A."/>
            <person name="Chapman S.B."/>
            <person name="Chen Z."/>
            <person name="Freedman E."/>
            <person name="Gellesch M."/>
            <person name="Goldberg J."/>
            <person name="Griggs A."/>
            <person name="Gujja S."/>
            <person name="Heilman E.R."/>
            <person name="Heiman D."/>
            <person name="Howarth C."/>
            <person name="Mehta T."/>
            <person name="Neiman D."/>
            <person name="Pearson M."/>
            <person name="Roberts A."/>
            <person name="Saif S."/>
            <person name="Shea T."/>
            <person name="Shenoy N."/>
            <person name="Sisk P."/>
            <person name="Stolte C."/>
            <person name="Sykes S."/>
            <person name="White J."/>
            <person name="Yandava C."/>
            <person name="Haas B."/>
            <person name="Henn M.R."/>
            <person name="Nusbaum C."/>
            <person name="Birren B."/>
        </authorList>
    </citation>
    <scope>NUCLEOTIDE SEQUENCE [LARGE SCALE GENOMIC DNA]</scope>
</reference>
<dbReference type="KEGG" id="loa:LOAG_04068"/>